<dbReference type="AlphaFoldDB" id="A0A9X1Y7S7"/>
<evidence type="ECO:0000256" key="2">
    <source>
        <dbReference type="ARBA" id="ARBA00022630"/>
    </source>
</evidence>
<dbReference type="InterPro" id="IPR036188">
    <property type="entry name" value="FAD/NAD-bd_sf"/>
</dbReference>
<evidence type="ECO:0000256" key="3">
    <source>
        <dbReference type="ARBA" id="ARBA00022827"/>
    </source>
</evidence>
<reference evidence="5" key="1">
    <citation type="submission" date="2022-04" db="EMBL/GenBank/DDBJ databases">
        <title>Roseomonas acroporae sp. nov., isolated from coral Acropora digitifera.</title>
        <authorList>
            <person name="Sun H."/>
        </authorList>
    </citation>
    <scope>NUCLEOTIDE SEQUENCE</scope>
    <source>
        <strain evidence="5">NAR14</strain>
    </source>
</reference>
<dbReference type="PANTHER" id="PTHR43004:SF19">
    <property type="entry name" value="BINDING MONOOXYGENASE, PUTATIVE (JCVI)-RELATED"/>
    <property type="match status" value="1"/>
</dbReference>
<feature type="domain" description="FAD-binding" evidence="4">
    <location>
        <begin position="9"/>
        <end position="349"/>
    </location>
</feature>
<accession>A0A9X1Y7S7</accession>
<name>A0A9X1Y7S7_9PROT</name>
<dbReference type="InterPro" id="IPR050641">
    <property type="entry name" value="RIFMO-like"/>
</dbReference>
<dbReference type="Pfam" id="PF01494">
    <property type="entry name" value="FAD_binding_3"/>
    <property type="match status" value="1"/>
</dbReference>
<keyword evidence="2" id="KW-0285">Flavoprotein</keyword>
<dbReference type="PRINTS" id="PR00420">
    <property type="entry name" value="RNGMNOXGNASE"/>
</dbReference>
<gene>
    <name evidence="5" type="ORF">M0638_05320</name>
</gene>
<evidence type="ECO:0000256" key="1">
    <source>
        <dbReference type="ARBA" id="ARBA00001974"/>
    </source>
</evidence>
<dbReference type="EMBL" id="JALPRX010000018">
    <property type="protein sequence ID" value="MCK8783800.1"/>
    <property type="molecule type" value="Genomic_DNA"/>
</dbReference>
<dbReference type="PANTHER" id="PTHR43004">
    <property type="entry name" value="TRK SYSTEM POTASSIUM UPTAKE PROTEIN"/>
    <property type="match status" value="1"/>
</dbReference>
<dbReference type="Proteomes" id="UP001139516">
    <property type="component" value="Unassembled WGS sequence"/>
</dbReference>
<dbReference type="GO" id="GO:0016709">
    <property type="term" value="F:oxidoreductase activity, acting on paired donors, with incorporation or reduction of molecular oxygen, NAD(P)H as one donor, and incorporation of one atom of oxygen"/>
    <property type="evidence" value="ECO:0007669"/>
    <property type="project" value="UniProtKB-ARBA"/>
</dbReference>
<evidence type="ECO:0000313" key="5">
    <source>
        <dbReference type="EMBL" id="MCK8783800.1"/>
    </source>
</evidence>
<comment type="caution">
    <text evidence="5">The sequence shown here is derived from an EMBL/GenBank/DDBJ whole genome shotgun (WGS) entry which is preliminary data.</text>
</comment>
<keyword evidence="5" id="KW-0560">Oxidoreductase</keyword>
<protein>
    <submittedName>
        <fullName evidence="5">FAD-dependent monooxygenase</fullName>
    </submittedName>
</protein>
<sequence length="403" mass="43960">MAAVAETRPVIVAGAGPVGLVAAASLVHNGVPVVVLEAGEALSGEMRGSTFHAPTLDMLDRLGAARPMIAQGLVAPRMQYRSRDHGIIAEFDFGVLADVTRHPFRLQCEQFKLTRILHALLRDRPGFTLRLGAEVTGCADEGDRAVAHLADGSRVEGAYLIGADGARSTVRKSTGIEFAGFTWPERFLVLSTPFDFTTLIPDLADVSYYADPEEWFFLLRVPGPVTPLWRAMFPVPAEVPDEETLGDAYARARFGRIVPGRDDYPTAHRTLYRVHQRVAETFRQGRVLLAGDAAHINNPLGGMGLNGGIHDAVNLAEKLAAVWHGEAAPALLDRYDRQRRGVTVEHVQRQTITNKQNLEAREPEARRAFRERMAAAAADPAAAHAYLLGVSMINSLRRAEEIA</sequence>
<dbReference type="Gene3D" id="3.50.50.60">
    <property type="entry name" value="FAD/NAD(P)-binding domain"/>
    <property type="match status" value="1"/>
</dbReference>
<evidence type="ECO:0000259" key="4">
    <source>
        <dbReference type="Pfam" id="PF01494"/>
    </source>
</evidence>
<dbReference type="Gene3D" id="3.30.70.2450">
    <property type="match status" value="1"/>
</dbReference>
<dbReference type="GO" id="GO:0071949">
    <property type="term" value="F:FAD binding"/>
    <property type="evidence" value="ECO:0007669"/>
    <property type="project" value="InterPro"/>
</dbReference>
<keyword evidence="5" id="KW-0503">Monooxygenase</keyword>
<evidence type="ECO:0000313" key="6">
    <source>
        <dbReference type="Proteomes" id="UP001139516"/>
    </source>
</evidence>
<organism evidence="5 6">
    <name type="scientific">Roseomonas acroporae</name>
    <dbReference type="NCBI Taxonomy" id="2937791"/>
    <lineage>
        <taxon>Bacteria</taxon>
        <taxon>Pseudomonadati</taxon>
        <taxon>Pseudomonadota</taxon>
        <taxon>Alphaproteobacteria</taxon>
        <taxon>Acetobacterales</taxon>
        <taxon>Roseomonadaceae</taxon>
        <taxon>Roseomonas</taxon>
    </lineage>
</organism>
<proteinExistence type="predicted"/>
<keyword evidence="3" id="KW-0274">FAD</keyword>
<dbReference type="SUPFAM" id="SSF51905">
    <property type="entry name" value="FAD/NAD(P)-binding domain"/>
    <property type="match status" value="1"/>
</dbReference>
<comment type="cofactor">
    <cofactor evidence="1">
        <name>FAD</name>
        <dbReference type="ChEBI" id="CHEBI:57692"/>
    </cofactor>
</comment>
<keyword evidence="6" id="KW-1185">Reference proteome</keyword>
<dbReference type="InterPro" id="IPR002938">
    <property type="entry name" value="FAD-bd"/>
</dbReference>
<dbReference type="RefSeq" id="WP_248665926.1">
    <property type="nucleotide sequence ID" value="NZ_JALPRX010000018.1"/>
</dbReference>